<dbReference type="InterPro" id="IPR000719">
    <property type="entry name" value="Prot_kinase_dom"/>
</dbReference>
<protein>
    <recommendedName>
        <fullName evidence="1">non-specific serine/threonine protein kinase</fullName>
        <ecNumber evidence="1">2.7.11.1</ecNumber>
    </recommendedName>
</protein>
<dbReference type="SMART" id="SM00220">
    <property type="entry name" value="S_TKc"/>
    <property type="match status" value="1"/>
</dbReference>
<keyword evidence="5 9" id="KW-0418">Kinase</keyword>
<evidence type="ECO:0000256" key="1">
    <source>
        <dbReference type="ARBA" id="ARBA00012513"/>
    </source>
</evidence>
<dbReference type="EC" id="2.7.11.1" evidence="1"/>
<dbReference type="PANTHER" id="PTHR43289:SF6">
    <property type="entry name" value="SERINE_THREONINE-PROTEIN KINASE NEKL-3"/>
    <property type="match status" value="1"/>
</dbReference>
<dbReference type="GO" id="GO:0004674">
    <property type="term" value="F:protein serine/threonine kinase activity"/>
    <property type="evidence" value="ECO:0007669"/>
    <property type="project" value="UniProtKB-KW"/>
</dbReference>
<feature type="domain" description="Protein kinase" evidence="8">
    <location>
        <begin position="17"/>
        <end position="272"/>
    </location>
</feature>
<dbReference type="Gene3D" id="1.10.510.10">
    <property type="entry name" value="Transferase(Phosphotransferase) domain 1"/>
    <property type="match status" value="1"/>
</dbReference>
<organism evidence="9 10">
    <name type="scientific">Micromonospora carbonacea</name>
    <dbReference type="NCBI Taxonomy" id="47853"/>
    <lineage>
        <taxon>Bacteria</taxon>
        <taxon>Bacillati</taxon>
        <taxon>Actinomycetota</taxon>
        <taxon>Actinomycetes</taxon>
        <taxon>Micromonosporales</taxon>
        <taxon>Micromonosporaceae</taxon>
        <taxon>Micromonospora</taxon>
    </lineage>
</organism>
<dbReference type="InterPro" id="IPR011009">
    <property type="entry name" value="Kinase-like_dom_sf"/>
</dbReference>
<dbReference type="Gene3D" id="3.30.200.20">
    <property type="entry name" value="Phosphorylase Kinase, domain 1"/>
    <property type="match status" value="1"/>
</dbReference>
<dbReference type="RefSeq" id="WP_074472230.1">
    <property type="nucleotide sequence ID" value="NZ_FMCT01000001.1"/>
</dbReference>
<evidence type="ECO:0000313" key="9">
    <source>
        <dbReference type="EMBL" id="SCE64169.1"/>
    </source>
</evidence>
<keyword evidence="10" id="KW-1185">Reference proteome</keyword>
<feature type="compositionally biased region" description="Low complexity" evidence="7">
    <location>
        <begin position="297"/>
        <end position="334"/>
    </location>
</feature>
<evidence type="ECO:0000256" key="5">
    <source>
        <dbReference type="ARBA" id="ARBA00022777"/>
    </source>
</evidence>
<evidence type="ECO:0000256" key="7">
    <source>
        <dbReference type="SAM" id="MobiDB-lite"/>
    </source>
</evidence>
<evidence type="ECO:0000256" key="3">
    <source>
        <dbReference type="ARBA" id="ARBA00022679"/>
    </source>
</evidence>
<reference evidence="10" key="1">
    <citation type="submission" date="2016-06" db="EMBL/GenBank/DDBJ databases">
        <authorList>
            <person name="Varghese N."/>
            <person name="Submissions Spin"/>
        </authorList>
    </citation>
    <scope>NUCLEOTIDE SEQUENCE [LARGE SCALE GENOMIC DNA]</scope>
    <source>
        <strain evidence="10">DSM 43168</strain>
    </source>
</reference>
<accession>A0A1C4TXR8</accession>
<dbReference type="SUPFAM" id="SSF56112">
    <property type="entry name" value="Protein kinase-like (PK-like)"/>
    <property type="match status" value="1"/>
</dbReference>
<dbReference type="PROSITE" id="PS00108">
    <property type="entry name" value="PROTEIN_KINASE_ST"/>
    <property type="match status" value="1"/>
</dbReference>
<evidence type="ECO:0000256" key="6">
    <source>
        <dbReference type="ARBA" id="ARBA00022840"/>
    </source>
</evidence>
<keyword evidence="3" id="KW-0808">Transferase</keyword>
<dbReference type="PANTHER" id="PTHR43289">
    <property type="entry name" value="MITOGEN-ACTIVATED PROTEIN KINASE KINASE KINASE 20-RELATED"/>
    <property type="match status" value="1"/>
</dbReference>
<name>A0A1C4TXR8_9ACTN</name>
<sequence>MTDTPPGALRLPIVPGLTDLEVFARGGYATVYRATQISVGREVAVKVENRTLDNERDQARFLREARAAGRMSSHPHVVDLFDVGVTVDRHPYLIMELCDGSYAERMRTSPLGPAETRDLGVKIADALAHSHANGVLHRDVKPANILYSHFNPAVLADFGLAVLGEVRDPTVTLEVLTPAYAPPEMFNHSPPSPAVDVYSLCATLYAVMFGRPPRWQSERSPSLVTVLEMFHQPIPGLPGVPEELVDVLRFGMSNDPGARPSAIELRGLLAALPLDPVSAPVSGAPISGGPTSGGPTGTTTGSPTGTTTGSPSTSGSLYGTSQPGVTGGPSTSGSLYGTGQPSRPVPRPPVTHDHPTEPVTPGRRWRRRWFLGGAGALALAASASAGAWVARSAPATPTPTPVVTVGGTTTASRWGALPGCVSGSAGPAELPAGARCVAELQCYGPMRVRGTRADAPRLPCDGRHTWEAYAEGELPAALVDAAHDEVAADPQVRQVCSPVTFRLTSGIAYTSGWRLEVLPPAADGPDRTFRCLAGRGVDGLYEPTLTGR</sequence>
<keyword evidence="6" id="KW-0067">ATP-binding</keyword>
<dbReference type="GO" id="GO:0005524">
    <property type="term" value="F:ATP binding"/>
    <property type="evidence" value="ECO:0007669"/>
    <property type="project" value="UniProtKB-KW"/>
</dbReference>
<dbReference type="Pfam" id="PF00069">
    <property type="entry name" value="Pkinase"/>
    <property type="match status" value="1"/>
</dbReference>
<gene>
    <name evidence="9" type="ORF">GA0070563_10175</name>
</gene>
<dbReference type="InterPro" id="IPR008271">
    <property type="entry name" value="Ser/Thr_kinase_AS"/>
</dbReference>
<dbReference type="AlphaFoldDB" id="A0A1C4TXR8"/>
<evidence type="ECO:0000313" key="10">
    <source>
        <dbReference type="Proteomes" id="UP000183585"/>
    </source>
</evidence>
<keyword evidence="4" id="KW-0547">Nucleotide-binding</keyword>
<dbReference type="Proteomes" id="UP000183585">
    <property type="component" value="Unassembled WGS sequence"/>
</dbReference>
<proteinExistence type="predicted"/>
<evidence type="ECO:0000259" key="8">
    <source>
        <dbReference type="PROSITE" id="PS50011"/>
    </source>
</evidence>
<evidence type="ECO:0000256" key="2">
    <source>
        <dbReference type="ARBA" id="ARBA00022527"/>
    </source>
</evidence>
<keyword evidence="2 9" id="KW-0723">Serine/threonine-protein kinase</keyword>
<dbReference type="EMBL" id="FMCT01000001">
    <property type="protein sequence ID" value="SCE64169.1"/>
    <property type="molecule type" value="Genomic_DNA"/>
</dbReference>
<evidence type="ECO:0000256" key="4">
    <source>
        <dbReference type="ARBA" id="ARBA00022741"/>
    </source>
</evidence>
<dbReference type="STRING" id="47853.TK50_16960"/>
<feature type="region of interest" description="Disordered" evidence="7">
    <location>
        <begin position="281"/>
        <end position="361"/>
    </location>
</feature>
<dbReference type="CDD" id="cd14014">
    <property type="entry name" value="STKc_PknB_like"/>
    <property type="match status" value="1"/>
</dbReference>
<dbReference type="PROSITE" id="PS50011">
    <property type="entry name" value="PROTEIN_KINASE_DOM"/>
    <property type="match status" value="1"/>
</dbReference>